<keyword evidence="5" id="KW-1185">Reference proteome</keyword>
<dbReference type="PANTHER" id="PTHR32114">
    <property type="entry name" value="ABC TRANSPORTER ABCH.3"/>
    <property type="match status" value="1"/>
</dbReference>
<dbReference type="Pfam" id="PF13558">
    <property type="entry name" value="SbcC_Walker_B"/>
    <property type="match status" value="1"/>
</dbReference>
<evidence type="ECO:0000256" key="2">
    <source>
        <dbReference type="ARBA" id="ARBA00011322"/>
    </source>
</evidence>
<sequence length="457" mass="47673">TDEDAARDAEQRAATALTRAQAAVADVANTVAVLRQRCGDAGLDELTEARAAAAAAHAATAATAAECEHRRGEIVRLRQLDADLREQARAVDVEAAQAAHREESAAAEADEIRARITAAAGGEDSLATRRRRIAALAAAAANLLDARVRAANAATSARERAREAAAAAERAGFGSVEQALAAVRPEARLREIDRALRAAADRRAAAQGVLADPDTARVGDAPVDLTEPEAAVARSAAALAAAVSTASEAERRHADIEKFATRLEDEYAKLVPLRDEQAELAALAEVVAGTGQNARKMSLRSYVLAARLEEVAESASVRLRRMSGGRYEFVHSDAAGTHGKRGGLGLDIHDEYTGVVRSTKTLSGGESFQASLALALGLADVVAAESGGLVLDTMFIDEGFGTLDADALDAVMGVLDELRAGGRVVGVVSHVDEMRQRIPSRLHVVRGRTGSTVEIAG</sequence>
<comment type="similarity">
    <text evidence="1">Belongs to the SMC family. SbcC subfamily.</text>
</comment>
<dbReference type="PANTHER" id="PTHR32114:SF2">
    <property type="entry name" value="ABC TRANSPORTER ABCH.3"/>
    <property type="match status" value="1"/>
</dbReference>
<accession>A0ABT7RKQ0</accession>
<protein>
    <recommendedName>
        <fullName evidence="3">Nuclease SbcCD subunit C</fullName>
    </recommendedName>
</protein>
<evidence type="ECO:0000256" key="3">
    <source>
        <dbReference type="ARBA" id="ARBA00013368"/>
    </source>
</evidence>
<proteinExistence type="inferred from homology"/>
<evidence type="ECO:0000313" key="5">
    <source>
        <dbReference type="Proteomes" id="UP001233164"/>
    </source>
</evidence>
<evidence type="ECO:0000256" key="1">
    <source>
        <dbReference type="ARBA" id="ARBA00006930"/>
    </source>
</evidence>
<dbReference type="InterPro" id="IPR027417">
    <property type="entry name" value="P-loop_NTPase"/>
</dbReference>
<dbReference type="Gene3D" id="3.40.50.300">
    <property type="entry name" value="P-loop containing nucleotide triphosphate hydrolases"/>
    <property type="match status" value="1"/>
</dbReference>
<dbReference type="RefSeq" id="WP_289378284.1">
    <property type="nucleotide sequence ID" value="NZ_JAUBOF010000018.1"/>
</dbReference>
<comment type="subunit">
    <text evidence="2">Heterodimer of SbcC and SbcD.</text>
</comment>
<reference evidence="4 5" key="1">
    <citation type="submission" date="2023-06" db="EMBL/GenBank/DDBJ databases">
        <title>Rhodococcus indonesiensis sp. nov a new member of the Rhodococcus ruber lineage isolated from a sediment of neutral hot spring.</title>
        <authorList>
            <person name="Kusuma A.B."/>
            <person name="Fenylestari G."/>
            <person name="Ammar F."/>
            <person name="Nouioui I."/>
            <person name="Goodfellow M."/>
        </authorList>
    </citation>
    <scope>NUCLEOTIDE SEQUENCE [LARGE SCALE GENOMIC DNA]</scope>
    <source>
        <strain evidence="4 5">CSLK01-03</strain>
    </source>
</reference>
<evidence type="ECO:0000313" key="4">
    <source>
        <dbReference type="EMBL" id="MDM7488225.1"/>
    </source>
</evidence>
<dbReference type="SUPFAM" id="SSF52540">
    <property type="entry name" value="P-loop containing nucleoside triphosphate hydrolases"/>
    <property type="match status" value="1"/>
</dbReference>
<dbReference type="EMBL" id="JAUBOF010000018">
    <property type="protein sequence ID" value="MDM7488225.1"/>
    <property type="molecule type" value="Genomic_DNA"/>
</dbReference>
<comment type="caution">
    <text evidence="4">The sequence shown here is derived from an EMBL/GenBank/DDBJ whole genome shotgun (WGS) entry which is preliminary data.</text>
</comment>
<dbReference type="Proteomes" id="UP001233164">
    <property type="component" value="Unassembled WGS sequence"/>
</dbReference>
<organism evidence="4 5">
    <name type="scientific">Rhodococcus indonesiensis</name>
    <dbReference type="NCBI Taxonomy" id="3055869"/>
    <lineage>
        <taxon>Bacteria</taxon>
        <taxon>Bacillati</taxon>
        <taxon>Actinomycetota</taxon>
        <taxon>Actinomycetes</taxon>
        <taxon>Mycobacteriales</taxon>
        <taxon>Nocardiaceae</taxon>
        <taxon>Rhodococcus</taxon>
    </lineage>
</organism>
<feature type="non-terminal residue" evidence="4">
    <location>
        <position position="1"/>
    </location>
</feature>
<gene>
    <name evidence="4" type="ORF">QT969_08010</name>
</gene>
<name>A0ABT7RKQ0_9NOCA</name>